<accession>A0A831LE33</accession>
<organism evidence="2">
    <name type="scientific">Geoalkalibacter subterraneus</name>
    <dbReference type="NCBI Taxonomy" id="483547"/>
    <lineage>
        <taxon>Bacteria</taxon>
        <taxon>Pseudomonadati</taxon>
        <taxon>Thermodesulfobacteriota</taxon>
        <taxon>Desulfuromonadia</taxon>
        <taxon>Desulfuromonadales</taxon>
        <taxon>Geoalkalibacteraceae</taxon>
        <taxon>Geoalkalibacter</taxon>
    </lineage>
</organism>
<dbReference type="Proteomes" id="UP000886162">
    <property type="component" value="Unassembled WGS sequence"/>
</dbReference>
<sequence length="38" mass="4187">PIPTNDLWIAATSLRHGLALSSFDEHFRHIDGLLLTGT</sequence>
<feature type="domain" description="PIN" evidence="1">
    <location>
        <begin position="4"/>
        <end position="32"/>
    </location>
</feature>
<comment type="caution">
    <text evidence="2">The sequence shown here is derived from an EMBL/GenBank/DDBJ whole genome shotgun (WGS) entry which is preliminary data.</text>
</comment>
<evidence type="ECO:0000259" key="1">
    <source>
        <dbReference type="Pfam" id="PF01850"/>
    </source>
</evidence>
<gene>
    <name evidence="2" type="ORF">ENN94_02380</name>
</gene>
<reference evidence="2" key="1">
    <citation type="journal article" date="2020" name="mSystems">
        <title>Genome- and Community-Level Interaction Insights into Carbon Utilization and Element Cycling Functions of Hydrothermarchaeota in Hydrothermal Sediment.</title>
        <authorList>
            <person name="Zhou Z."/>
            <person name="Liu Y."/>
            <person name="Xu W."/>
            <person name="Pan J."/>
            <person name="Luo Z.H."/>
            <person name="Li M."/>
        </authorList>
    </citation>
    <scope>NUCLEOTIDE SEQUENCE [LARGE SCALE GENOMIC DNA]</scope>
    <source>
        <strain evidence="2">SpSt-1220</strain>
    </source>
</reference>
<name>A0A831LE33_9BACT</name>
<dbReference type="EMBL" id="DSDO01000159">
    <property type="protein sequence ID" value="HDR46526.1"/>
    <property type="molecule type" value="Genomic_DNA"/>
</dbReference>
<feature type="non-terminal residue" evidence="2">
    <location>
        <position position="1"/>
    </location>
</feature>
<dbReference type="AlphaFoldDB" id="A0A831LE33"/>
<protein>
    <submittedName>
        <fullName evidence="2">PIN domain-containing protein</fullName>
    </submittedName>
</protein>
<dbReference type="Gene3D" id="3.40.50.1010">
    <property type="entry name" value="5'-nuclease"/>
    <property type="match status" value="1"/>
</dbReference>
<dbReference type="InterPro" id="IPR002716">
    <property type="entry name" value="PIN_dom"/>
</dbReference>
<proteinExistence type="predicted"/>
<dbReference type="SUPFAM" id="SSF88723">
    <property type="entry name" value="PIN domain-like"/>
    <property type="match status" value="1"/>
</dbReference>
<evidence type="ECO:0000313" key="2">
    <source>
        <dbReference type="EMBL" id="HDR46526.1"/>
    </source>
</evidence>
<dbReference type="InterPro" id="IPR029060">
    <property type="entry name" value="PIN-like_dom_sf"/>
</dbReference>
<dbReference type="Pfam" id="PF01850">
    <property type="entry name" value="PIN"/>
    <property type="match status" value="1"/>
</dbReference>